<accession>X1IWG5</accession>
<evidence type="ECO:0000313" key="2">
    <source>
        <dbReference type="EMBL" id="GAH73585.1"/>
    </source>
</evidence>
<feature type="non-terminal residue" evidence="2">
    <location>
        <position position="1"/>
    </location>
</feature>
<keyword evidence="1" id="KW-0472">Membrane</keyword>
<dbReference type="AlphaFoldDB" id="X1IWG5"/>
<proteinExistence type="predicted"/>
<evidence type="ECO:0000256" key="1">
    <source>
        <dbReference type="SAM" id="Phobius"/>
    </source>
</evidence>
<sequence length="161" mass="18215">NPNLYYILVPIVVALWPLFVWGVYLPNAERSLKREKGEYSEAQNKMLEILALDPDRLEFTDANSASAEFAYVSAVAKVAGSCRIPSANYKVSSGPIITKQGKKSQAATVSLKDVDIAKFAKFLSTIQLRWADLQCTQLRKLKKKEGFPDRWDVDLEFKYSY</sequence>
<gene>
    <name evidence="2" type="ORF">S03H2_51473</name>
</gene>
<organism evidence="2">
    <name type="scientific">marine sediment metagenome</name>
    <dbReference type="NCBI Taxonomy" id="412755"/>
    <lineage>
        <taxon>unclassified sequences</taxon>
        <taxon>metagenomes</taxon>
        <taxon>ecological metagenomes</taxon>
    </lineage>
</organism>
<protein>
    <submittedName>
        <fullName evidence="2">Uncharacterized protein</fullName>
    </submittedName>
</protein>
<keyword evidence="1" id="KW-1133">Transmembrane helix</keyword>
<feature type="transmembrane region" description="Helical" evidence="1">
    <location>
        <begin position="6"/>
        <end position="26"/>
    </location>
</feature>
<name>X1IWG5_9ZZZZ</name>
<comment type="caution">
    <text evidence="2">The sequence shown here is derived from an EMBL/GenBank/DDBJ whole genome shotgun (WGS) entry which is preliminary data.</text>
</comment>
<dbReference type="EMBL" id="BARU01032658">
    <property type="protein sequence ID" value="GAH73585.1"/>
    <property type="molecule type" value="Genomic_DNA"/>
</dbReference>
<reference evidence="2" key="1">
    <citation type="journal article" date="2014" name="Front. Microbiol.">
        <title>High frequency of phylogenetically diverse reductive dehalogenase-homologous genes in deep subseafloor sedimentary metagenomes.</title>
        <authorList>
            <person name="Kawai M."/>
            <person name="Futagami T."/>
            <person name="Toyoda A."/>
            <person name="Takaki Y."/>
            <person name="Nishi S."/>
            <person name="Hori S."/>
            <person name="Arai W."/>
            <person name="Tsubouchi T."/>
            <person name="Morono Y."/>
            <person name="Uchiyama I."/>
            <person name="Ito T."/>
            <person name="Fujiyama A."/>
            <person name="Inagaki F."/>
            <person name="Takami H."/>
        </authorList>
    </citation>
    <scope>NUCLEOTIDE SEQUENCE</scope>
    <source>
        <strain evidence="2">Expedition CK06-06</strain>
    </source>
</reference>
<keyword evidence="1" id="KW-0812">Transmembrane</keyword>